<feature type="non-terminal residue" evidence="2">
    <location>
        <position position="1"/>
    </location>
</feature>
<evidence type="ECO:0000256" key="1">
    <source>
        <dbReference type="SAM" id="MobiDB-lite"/>
    </source>
</evidence>
<name>A0A8J2L9Z2_9HEXA</name>
<dbReference type="AlphaFoldDB" id="A0A8J2L9Z2"/>
<reference evidence="2" key="1">
    <citation type="submission" date="2021-06" db="EMBL/GenBank/DDBJ databases">
        <authorList>
            <person name="Hodson N. C."/>
            <person name="Mongue J. A."/>
            <person name="Jaron S. K."/>
        </authorList>
    </citation>
    <scope>NUCLEOTIDE SEQUENCE</scope>
</reference>
<gene>
    <name evidence="2" type="ORF">AFUS01_LOCUS41138</name>
</gene>
<comment type="caution">
    <text evidence="2">The sequence shown here is derived from an EMBL/GenBank/DDBJ whole genome shotgun (WGS) entry which is preliminary data.</text>
</comment>
<dbReference type="EMBL" id="CAJVCH010560299">
    <property type="protein sequence ID" value="CAG7831392.1"/>
    <property type="molecule type" value="Genomic_DNA"/>
</dbReference>
<proteinExistence type="predicted"/>
<accession>A0A8J2L9Z2</accession>
<sequence length="21" mass="2173">MVAGYGITSNGSEEAANDLHH</sequence>
<protein>
    <submittedName>
        <fullName evidence="2">Uncharacterized protein</fullName>
    </submittedName>
</protein>
<evidence type="ECO:0000313" key="3">
    <source>
        <dbReference type="Proteomes" id="UP000708208"/>
    </source>
</evidence>
<feature type="region of interest" description="Disordered" evidence="1">
    <location>
        <begin position="1"/>
        <end position="21"/>
    </location>
</feature>
<organism evidence="2 3">
    <name type="scientific">Allacma fusca</name>
    <dbReference type="NCBI Taxonomy" id="39272"/>
    <lineage>
        <taxon>Eukaryota</taxon>
        <taxon>Metazoa</taxon>
        <taxon>Ecdysozoa</taxon>
        <taxon>Arthropoda</taxon>
        <taxon>Hexapoda</taxon>
        <taxon>Collembola</taxon>
        <taxon>Symphypleona</taxon>
        <taxon>Sminthuridae</taxon>
        <taxon>Allacma</taxon>
    </lineage>
</organism>
<evidence type="ECO:0000313" key="2">
    <source>
        <dbReference type="EMBL" id="CAG7831392.1"/>
    </source>
</evidence>
<keyword evidence="3" id="KW-1185">Reference proteome</keyword>
<dbReference type="Proteomes" id="UP000708208">
    <property type="component" value="Unassembled WGS sequence"/>
</dbReference>